<dbReference type="InterPro" id="IPR013783">
    <property type="entry name" value="Ig-like_fold"/>
</dbReference>
<dbReference type="Pfam" id="PF00635">
    <property type="entry name" value="Motile_Sperm"/>
    <property type="match status" value="1"/>
</dbReference>
<keyword evidence="1" id="KW-0472">Membrane</keyword>
<dbReference type="InterPro" id="IPR036273">
    <property type="entry name" value="CRAL/TRIO_N_dom_sf"/>
</dbReference>
<organism evidence="4 5">
    <name type="scientific">Bemisia tabaci</name>
    <name type="common">Sweetpotato whitefly</name>
    <name type="synonym">Aleurodes tabaci</name>
    <dbReference type="NCBI Taxonomy" id="7038"/>
    <lineage>
        <taxon>Eukaryota</taxon>
        <taxon>Metazoa</taxon>
        <taxon>Ecdysozoa</taxon>
        <taxon>Arthropoda</taxon>
        <taxon>Hexapoda</taxon>
        <taxon>Insecta</taxon>
        <taxon>Pterygota</taxon>
        <taxon>Neoptera</taxon>
        <taxon>Paraneoptera</taxon>
        <taxon>Hemiptera</taxon>
        <taxon>Sternorrhyncha</taxon>
        <taxon>Aleyrodoidea</taxon>
        <taxon>Aleyrodidae</taxon>
        <taxon>Aleyrodinae</taxon>
        <taxon>Bemisia</taxon>
    </lineage>
</organism>
<evidence type="ECO:0000313" key="5">
    <source>
        <dbReference type="Proteomes" id="UP001152759"/>
    </source>
</evidence>
<dbReference type="Pfam" id="PF00650">
    <property type="entry name" value="CRAL_TRIO"/>
    <property type="match status" value="1"/>
</dbReference>
<dbReference type="EMBL" id="OU963871">
    <property type="protein sequence ID" value="CAH0383253.1"/>
    <property type="molecule type" value="Genomic_DNA"/>
</dbReference>
<dbReference type="InterPro" id="IPR036865">
    <property type="entry name" value="CRAL-TRIO_dom_sf"/>
</dbReference>
<dbReference type="SMART" id="SM00516">
    <property type="entry name" value="SEC14"/>
    <property type="match status" value="1"/>
</dbReference>
<dbReference type="Gene3D" id="2.60.40.10">
    <property type="entry name" value="Immunoglobulins"/>
    <property type="match status" value="1"/>
</dbReference>
<dbReference type="KEGG" id="btab:109037800"/>
<dbReference type="Gene3D" id="3.40.525.10">
    <property type="entry name" value="CRAL-TRIO lipid binding domain"/>
    <property type="match status" value="1"/>
</dbReference>
<dbReference type="PROSITE" id="PS50202">
    <property type="entry name" value="MSP"/>
    <property type="match status" value="1"/>
</dbReference>
<reference evidence="4" key="1">
    <citation type="submission" date="2021-12" db="EMBL/GenBank/DDBJ databases">
        <authorList>
            <person name="King R."/>
        </authorList>
    </citation>
    <scope>NUCLEOTIDE SEQUENCE</scope>
</reference>
<protein>
    <recommendedName>
        <fullName evidence="6">Motile sperm domain-containing protein 2</fullName>
    </recommendedName>
</protein>
<keyword evidence="5" id="KW-1185">Reference proteome</keyword>
<dbReference type="GO" id="GO:0012505">
    <property type="term" value="C:endomembrane system"/>
    <property type="evidence" value="ECO:0007669"/>
    <property type="project" value="TreeGrafter"/>
</dbReference>
<dbReference type="SUPFAM" id="SSF49354">
    <property type="entry name" value="PapD-like"/>
    <property type="match status" value="1"/>
</dbReference>
<dbReference type="InterPro" id="IPR053012">
    <property type="entry name" value="ER-organelle_contact"/>
</dbReference>
<keyword evidence="1" id="KW-0812">Transmembrane</keyword>
<evidence type="ECO:0008006" key="6">
    <source>
        <dbReference type="Google" id="ProtNLM"/>
    </source>
</evidence>
<accession>A0A9P0A3G6</accession>
<evidence type="ECO:0000256" key="1">
    <source>
        <dbReference type="SAM" id="Phobius"/>
    </source>
</evidence>
<gene>
    <name evidence="4" type="ORF">BEMITA_LOCUS2716</name>
</gene>
<dbReference type="PANTHER" id="PTHR46384">
    <property type="entry name" value="MOTILE SPERM DOMAIN-CONTAINING PROTEIN 2"/>
    <property type="match status" value="1"/>
</dbReference>
<dbReference type="Proteomes" id="UP001152759">
    <property type="component" value="Chromosome 10"/>
</dbReference>
<proteinExistence type="predicted"/>
<evidence type="ECO:0000313" key="4">
    <source>
        <dbReference type="EMBL" id="CAH0383253.1"/>
    </source>
</evidence>
<sequence length="498" mass="56830">MTEVSGDAIRELRSSFLKKLEAENKTEGFFAEVDVARVKADDEWLGRFLLHHEMVQDDALSMLWETLEWRKQNRVNEINDLVNYDYLKEGAQFPHNFDRDGKALFIFRCKLHSKGQKSFDDLKMCLIYWFERLEKEHKGNQITIVFDMQDSGLSNLDMDYTKYLINLCKSYYPYFLNYILIFEMPWILNAAFKIIKSWLPEKAVQKIKFVNQKTLGEYVEPSQALKSWGGEDPYEFSFEPEPAPVAIKIDKKVTFNDLSPIISSQGSTDMNVSNESQSSLINITPADAVIFKYDATNSEYVGQIHISNISNDKNVSFKIKTTSPEKFRVHPSISILGVEGMVAITVTVLPDFTPNQIMKEKFLIMCLPVESIDLDSIALSALWKAANTKNAENYRLRCAVECDETDPYVGSNNYATSSATNVRFRMNGAAPVDVNEKIDKLFTMITRLNECNGKLHQDLQNNQRLSIITLALLAVIAGIMIYMYMHSNAIAIGGSKKF</sequence>
<dbReference type="InterPro" id="IPR001251">
    <property type="entry name" value="CRAL-TRIO_dom"/>
</dbReference>
<dbReference type="AlphaFoldDB" id="A0A9P0A3G6"/>
<dbReference type="PANTHER" id="PTHR46384:SF1">
    <property type="entry name" value="MOTILE SPERM DOMAIN-CONTAINING PROTEIN 2"/>
    <property type="match status" value="1"/>
</dbReference>
<dbReference type="PROSITE" id="PS50191">
    <property type="entry name" value="CRAL_TRIO"/>
    <property type="match status" value="1"/>
</dbReference>
<dbReference type="InterPro" id="IPR000535">
    <property type="entry name" value="MSP_dom"/>
</dbReference>
<dbReference type="SUPFAM" id="SSF46938">
    <property type="entry name" value="CRAL/TRIO N-terminal domain"/>
    <property type="match status" value="1"/>
</dbReference>
<dbReference type="SUPFAM" id="SSF52087">
    <property type="entry name" value="CRAL/TRIO domain"/>
    <property type="match status" value="1"/>
</dbReference>
<dbReference type="GO" id="GO:0140284">
    <property type="term" value="C:endoplasmic reticulum-endosome membrane contact site"/>
    <property type="evidence" value="ECO:0007669"/>
    <property type="project" value="TreeGrafter"/>
</dbReference>
<feature type="transmembrane region" description="Helical" evidence="1">
    <location>
        <begin position="465"/>
        <end position="485"/>
    </location>
</feature>
<keyword evidence="1" id="KW-1133">Transmembrane helix</keyword>
<dbReference type="CDD" id="cd00170">
    <property type="entry name" value="SEC14"/>
    <property type="match status" value="1"/>
</dbReference>
<name>A0A9P0A3G6_BEMTA</name>
<feature type="domain" description="CRAL-TRIO" evidence="2">
    <location>
        <begin position="74"/>
        <end position="236"/>
    </location>
</feature>
<evidence type="ECO:0000259" key="3">
    <source>
        <dbReference type="PROSITE" id="PS50202"/>
    </source>
</evidence>
<evidence type="ECO:0000259" key="2">
    <source>
        <dbReference type="PROSITE" id="PS50191"/>
    </source>
</evidence>
<dbReference type="InterPro" id="IPR008962">
    <property type="entry name" value="PapD-like_sf"/>
</dbReference>
<feature type="domain" description="MSP" evidence="3">
    <location>
        <begin position="280"/>
        <end position="401"/>
    </location>
</feature>